<feature type="compositionally biased region" description="Low complexity" evidence="2">
    <location>
        <begin position="33"/>
        <end position="46"/>
    </location>
</feature>
<reference evidence="5 6" key="1">
    <citation type="journal article" date="2024" name="J. Plant Pathol.">
        <title>Sequence and assembly of the genome of Seiridium unicorne, isolate CBS 538.82, causal agent of cypress canker disease.</title>
        <authorList>
            <person name="Scali E."/>
            <person name="Rocca G.D."/>
            <person name="Danti R."/>
            <person name="Garbelotto M."/>
            <person name="Barberini S."/>
            <person name="Baroncelli R."/>
            <person name="Emiliani G."/>
        </authorList>
    </citation>
    <scope>NUCLEOTIDE SEQUENCE [LARGE SCALE GENOMIC DNA]</scope>
    <source>
        <strain evidence="5 6">BM-138-508</strain>
    </source>
</reference>
<evidence type="ECO:0000313" key="5">
    <source>
        <dbReference type="EMBL" id="KAK9412809.1"/>
    </source>
</evidence>
<name>A0ABR2UE40_9PEZI</name>
<dbReference type="PANTHER" id="PTHR21540">
    <property type="entry name" value="RING FINGER AND SWIM DOMAIN-CONTAINING PROTEIN 2"/>
    <property type="match status" value="1"/>
</dbReference>
<dbReference type="EMBL" id="JARVKF010000449">
    <property type="protein sequence ID" value="KAK9412809.1"/>
    <property type="molecule type" value="Genomic_DNA"/>
</dbReference>
<keyword evidence="6" id="KW-1185">Reference proteome</keyword>
<dbReference type="InterPro" id="IPR007527">
    <property type="entry name" value="Znf_SWIM"/>
</dbReference>
<evidence type="ECO:0000259" key="4">
    <source>
        <dbReference type="PROSITE" id="PS50966"/>
    </source>
</evidence>
<evidence type="ECO:0000256" key="2">
    <source>
        <dbReference type="SAM" id="MobiDB-lite"/>
    </source>
</evidence>
<dbReference type="PROSITE" id="PS50966">
    <property type="entry name" value="ZF_SWIM"/>
    <property type="match status" value="1"/>
</dbReference>
<dbReference type="Proteomes" id="UP001408356">
    <property type="component" value="Unassembled WGS sequence"/>
</dbReference>
<keyword evidence="1" id="KW-0862">Zinc</keyword>
<gene>
    <name evidence="5" type="ORF">SUNI508_12408</name>
</gene>
<organism evidence="5 6">
    <name type="scientific">Seiridium unicorne</name>
    <dbReference type="NCBI Taxonomy" id="138068"/>
    <lineage>
        <taxon>Eukaryota</taxon>
        <taxon>Fungi</taxon>
        <taxon>Dikarya</taxon>
        <taxon>Ascomycota</taxon>
        <taxon>Pezizomycotina</taxon>
        <taxon>Sordariomycetes</taxon>
        <taxon>Xylariomycetidae</taxon>
        <taxon>Amphisphaeriales</taxon>
        <taxon>Sporocadaceae</taxon>
        <taxon>Seiridium</taxon>
    </lineage>
</organism>
<keyword evidence="1" id="KW-0479">Metal-binding</keyword>
<feature type="region of interest" description="Disordered" evidence="2">
    <location>
        <begin position="1"/>
        <end position="59"/>
    </location>
</feature>
<feature type="domain" description="RING-type" evidence="3">
    <location>
        <begin position="279"/>
        <end position="327"/>
    </location>
</feature>
<accession>A0ABR2UE40</accession>
<feature type="region of interest" description="Disordered" evidence="2">
    <location>
        <begin position="375"/>
        <end position="411"/>
    </location>
</feature>
<proteinExistence type="predicted"/>
<evidence type="ECO:0000313" key="6">
    <source>
        <dbReference type="Proteomes" id="UP001408356"/>
    </source>
</evidence>
<feature type="region of interest" description="Disordered" evidence="2">
    <location>
        <begin position="117"/>
        <end position="142"/>
    </location>
</feature>
<protein>
    <submittedName>
        <fullName evidence="5">SWIM-type domain-containing protein</fullName>
    </submittedName>
</protein>
<sequence length="411" mass="45201">MPPGVSNGRIDDDEVWQQSIIGPTRGGKALNRSPSPSYNAPSSSMPRSYKQPEYPQGLPRLLRKGKATYAVGTGPLPDDADWSKIPFAVLKEECGKRDMPTSGTAKVLRESLANYKEPEDLPPSMDVSRVVGKAKSDSGEKRKRNWVDAPDRVYYNKLDVIKKETTCILGFRESLGELAFGGPSIEFRVASDRIQSSLYRVSISKVPDCDCPSKQWRRSETCKHVYAILVNVLKVPEPFSWQNAFLPEELEGFFDPVLKSSPGGEVATCNVGQLAAGNCPVCFREMTDPDAAVVECGDCHVMVHQRCFNVWIMYKEGYDSLKCIACHSDWAQPGQWGLSGLLADDAAVAQAKTEAKDAKAAEKAAAAEAKAAAKAEREATRAATRAWKEEMKESKKRKRAAEVDEDEDGDD</sequence>
<evidence type="ECO:0000259" key="3">
    <source>
        <dbReference type="PROSITE" id="PS50089"/>
    </source>
</evidence>
<feature type="domain" description="SWIM-type" evidence="4">
    <location>
        <begin position="199"/>
        <end position="233"/>
    </location>
</feature>
<dbReference type="InterPro" id="IPR039903">
    <property type="entry name" value="Zswim2"/>
</dbReference>
<feature type="compositionally biased region" description="Basic and acidic residues" evidence="2">
    <location>
        <begin position="375"/>
        <end position="393"/>
    </location>
</feature>
<dbReference type="PROSITE" id="PS50089">
    <property type="entry name" value="ZF_RING_2"/>
    <property type="match status" value="1"/>
</dbReference>
<keyword evidence="1" id="KW-0863">Zinc-finger</keyword>
<comment type="caution">
    <text evidence="5">The sequence shown here is derived from an EMBL/GenBank/DDBJ whole genome shotgun (WGS) entry which is preliminary data.</text>
</comment>
<evidence type="ECO:0000256" key="1">
    <source>
        <dbReference type="PROSITE-ProRule" id="PRU00175"/>
    </source>
</evidence>
<dbReference type="PANTHER" id="PTHR21540:SF0">
    <property type="entry name" value="PHD FAMILY PROTEIN"/>
    <property type="match status" value="1"/>
</dbReference>
<dbReference type="InterPro" id="IPR001841">
    <property type="entry name" value="Znf_RING"/>
</dbReference>